<evidence type="ECO:0000313" key="1">
    <source>
        <dbReference type="EnsemblPlants" id="EMT20644"/>
    </source>
</evidence>
<dbReference type="EnsemblPlants" id="EMT20644">
    <property type="protein sequence ID" value="EMT20644"/>
    <property type="gene ID" value="F775_43344"/>
</dbReference>
<sequence>MASESILSCSRIPQLVMYRASASSTTVPILMRSCCNLSTTFSCGCAWLEEWYLFTRKEINRLTSSLATAEMATSMGRIDKVPLAQGPGKGPAKRQ</sequence>
<protein>
    <submittedName>
        <fullName evidence="1">Uncharacterized protein</fullName>
    </submittedName>
</protein>
<reference evidence="1" key="1">
    <citation type="submission" date="2015-06" db="UniProtKB">
        <authorList>
            <consortium name="EnsemblPlants"/>
        </authorList>
    </citation>
    <scope>IDENTIFICATION</scope>
</reference>
<name>R7WGM8_AEGTA</name>
<organism evidence="1">
    <name type="scientific">Aegilops tauschii</name>
    <name type="common">Tausch's goatgrass</name>
    <name type="synonym">Aegilops squarrosa</name>
    <dbReference type="NCBI Taxonomy" id="37682"/>
    <lineage>
        <taxon>Eukaryota</taxon>
        <taxon>Viridiplantae</taxon>
        <taxon>Streptophyta</taxon>
        <taxon>Embryophyta</taxon>
        <taxon>Tracheophyta</taxon>
        <taxon>Spermatophyta</taxon>
        <taxon>Magnoliopsida</taxon>
        <taxon>Liliopsida</taxon>
        <taxon>Poales</taxon>
        <taxon>Poaceae</taxon>
        <taxon>BOP clade</taxon>
        <taxon>Pooideae</taxon>
        <taxon>Triticodae</taxon>
        <taxon>Triticeae</taxon>
        <taxon>Triticinae</taxon>
        <taxon>Aegilops</taxon>
    </lineage>
</organism>
<dbReference type="AlphaFoldDB" id="R7WGM8"/>
<accession>R7WGM8</accession>
<proteinExistence type="predicted"/>